<organism evidence="6 7">
    <name type="scientific">Penicillium vulpinum</name>
    <dbReference type="NCBI Taxonomy" id="29845"/>
    <lineage>
        <taxon>Eukaryota</taxon>
        <taxon>Fungi</taxon>
        <taxon>Dikarya</taxon>
        <taxon>Ascomycota</taxon>
        <taxon>Pezizomycotina</taxon>
        <taxon>Eurotiomycetes</taxon>
        <taxon>Eurotiomycetidae</taxon>
        <taxon>Eurotiales</taxon>
        <taxon>Aspergillaceae</taxon>
        <taxon>Penicillium</taxon>
    </lineage>
</organism>
<evidence type="ECO:0000256" key="2">
    <source>
        <dbReference type="ARBA" id="ARBA00010139"/>
    </source>
</evidence>
<keyword evidence="7" id="KW-1185">Reference proteome</keyword>
<evidence type="ECO:0000313" key="6">
    <source>
        <dbReference type="EMBL" id="OQE04960.1"/>
    </source>
</evidence>
<evidence type="ECO:0000256" key="4">
    <source>
        <dbReference type="ARBA" id="ARBA00022827"/>
    </source>
</evidence>
<dbReference type="Pfam" id="PF00743">
    <property type="entry name" value="FMO-like"/>
    <property type="match status" value="1"/>
</dbReference>
<sequence length="518" mass="58068">MDLAELGTTINTRVVAVISYLYSFSFEPNDWTREYPGQPEILNYLRSVAAKWNLYRYARFNTTLESAAWDEASKKWQLDLKTLDNRDGGVSPTHSTISADFFVSGVGQLNQPNIPQIPGLDSFSGKVMHSARWDWGYSLEGKRIAVIGNGATAIQIIPEIAKVAKSVTVFQRTPNWVVPRGDTIIPQWRRSLFKLLPSAQKRHRQLVMDFRESMHDSISKPNAPSSKMLEQAHTASLNAALPNRPDLWNKLTPDYPTGCKRVLISDDFFPAMGLPNVILETDNIENITDRGAKVENKEEEEYDLIVLATGFRTVEFLHPVNVVGRNGCTIGDIWQGKANALYGMFVEDMPNFGMLYGPNTNLGHNSIILMIESQSRYITTLIREVIDSRGNGDIVSFTPKKENVRAFNDKIQTILKTSTFAHPQCNSWYKTSDGVVTNNWPGNVVEYQKMLSVLNWRDFEVEGRGAATIQAKAPTKLGRVIEETQPSITTPRIMVGMVLVSLTLAALRPNLLRSLISS</sequence>
<name>A0A1V6RTU3_9EURO</name>
<dbReference type="InterPro" id="IPR051209">
    <property type="entry name" value="FAD-bind_Monooxygenase_sf"/>
</dbReference>
<evidence type="ECO:0000256" key="3">
    <source>
        <dbReference type="ARBA" id="ARBA00022630"/>
    </source>
</evidence>
<dbReference type="InterPro" id="IPR036188">
    <property type="entry name" value="FAD/NAD-bd_sf"/>
</dbReference>
<keyword evidence="5" id="KW-0560">Oxidoreductase</keyword>
<comment type="cofactor">
    <cofactor evidence="1">
        <name>FAD</name>
        <dbReference type="ChEBI" id="CHEBI:57692"/>
    </cofactor>
</comment>
<dbReference type="PANTHER" id="PTHR42877:SF4">
    <property type="entry name" value="FAD_NAD(P)-BINDING DOMAIN-CONTAINING PROTEIN-RELATED"/>
    <property type="match status" value="1"/>
</dbReference>
<dbReference type="Proteomes" id="UP000191518">
    <property type="component" value="Unassembled WGS sequence"/>
</dbReference>
<comment type="similarity">
    <text evidence="2">Belongs to the FAD-binding monooxygenase family.</text>
</comment>
<reference evidence="7" key="1">
    <citation type="journal article" date="2017" name="Nat. Microbiol.">
        <title>Global analysis of biosynthetic gene clusters reveals vast potential of secondary metabolite production in Penicillium species.</title>
        <authorList>
            <person name="Nielsen J.C."/>
            <person name="Grijseels S."/>
            <person name="Prigent S."/>
            <person name="Ji B."/>
            <person name="Dainat J."/>
            <person name="Nielsen K.F."/>
            <person name="Frisvad J.C."/>
            <person name="Workman M."/>
            <person name="Nielsen J."/>
        </authorList>
    </citation>
    <scope>NUCLEOTIDE SEQUENCE [LARGE SCALE GENOMIC DNA]</scope>
    <source>
        <strain evidence="7">IBT 29486</strain>
    </source>
</reference>
<protein>
    <submittedName>
        <fullName evidence="6">Uncharacterized protein</fullName>
    </submittedName>
</protein>
<evidence type="ECO:0000256" key="1">
    <source>
        <dbReference type="ARBA" id="ARBA00001974"/>
    </source>
</evidence>
<dbReference type="GO" id="GO:0050661">
    <property type="term" value="F:NADP binding"/>
    <property type="evidence" value="ECO:0007669"/>
    <property type="project" value="InterPro"/>
</dbReference>
<evidence type="ECO:0000256" key="5">
    <source>
        <dbReference type="ARBA" id="ARBA00023002"/>
    </source>
</evidence>
<accession>A0A1V6RTU3</accession>
<dbReference type="InterPro" id="IPR020946">
    <property type="entry name" value="Flavin_mOase-like"/>
</dbReference>
<keyword evidence="4" id="KW-0274">FAD</keyword>
<dbReference type="GO" id="GO:0004499">
    <property type="term" value="F:N,N-dimethylaniline monooxygenase activity"/>
    <property type="evidence" value="ECO:0007669"/>
    <property type="project" value="InterPro"/>
</dbReference>
<dbReference type="PANTHER" id="PTHR42877">
    <property type="entry name" value="L-ORNITHINE N(5)-MONOOXYGENASE-RELATED"/>
    <property type="match status" value="1"/>
</dbReference>
<gene>
    <name evidence="6" type="ORF">PENVUL_c028G04831</name>
</gene>
<comment type="caution">
    <text evidence="6">The sequence shown here is derived from an EMBL/GenBank/DDBJ whole genome shotgun (WGS) entry which is preliminary data.</text>
</comment>
<dbReference type="Gene3D" id="3.50.50.60">
    <property type="entry name" value="FAD/NAD(P)-binding domain"/>
    <property type="match status" value="2"/>
</dbReference>
<keyword evidence="3" id="KW-0285">Flavoprotein</keyword>
<dbReference type="EMBL" id="MDYP01000028">
    <property type="protein sequence ID" value="OQE04960.1"/>
    <property type="molecule type" value="Genomic_DNA"/>
</dbReference>
<proteinExistence type="inferred from homology"/>
<dbReference type="AlphaFoldDB" id="A0A1V6RTU3"/>
<dbReference type="SUPFAM" id="SSF51905">
    <property type="entry name" value="FAD/NAD(P)-binding domain"/>
    <property type="match status" value="3"/>
</dbReference>
<dbReference type="GO" id="GO:0050660">
    <property type="term" value="F:flavin adenine dinucleotide binding"/>
    <property type="evidence" value="ECO:0007669"/>
    <property type="project" value="InterPro"/>
</dbReference>
<evidence type="ECO:0000313" key="7">
    <source>
        <dbReference type="Proteomes" id="UP000191518"/>
    </source>
</evidence>